<dbReference type="InterPro" id="IPR003661">
    <property type="entry name" value="HisK_dim/P_dom"/>
</dbReference>
<evidence type="ECO:0000256" key="8">
    <source>
        <dbReference type="SAM" id="Phobius"/>
    </source>
</evidence>
<evidence type="ECO:0000313" key="12">
    <source>
        <dbReference type="Proteomes" id="UP000614216"/>
    </source>
</evidence>
<dbReference type="InterPro" id="IPR011990">
    <property type="entry name" value="TPR-like_helical_dom_sf"/>
</dbReference>
<dbReference type="InterPro" id="IPR005467">
    <property type="entry name" value="His_kinase_dom"/>
</dbReference>
<dbReference type="RefSeq" id="WP_202857716.1">
    <property type="nucleotide sequence ID" value="NZ_JAEUGD010000058.1"/>
</dbReference>
<keyword evidence="8" id="KW-1133">Transmembrane helix</keyword>
<dbReference type="Pfam" id="PF02518">
    <property type="entry name" value="HATPase_c"/>
    <property type="match status" value="1"/>
</dbReference>
<dbReference type="Gene3D" id="1.25.40.10">
    <property type="entry name" value="Tetratricopeptide repeat domain"/>
    <property type="match status" value="2"/>
</dbReference>
<evidence type="ECO:0000256" key="4">
    <source>
        <dbReference type="ARBA" id="ARBA00022679"/>
    </source>
</evidence>
<dbReference type="Gene3D" id="3.30.565.10">
    <property type="entry name" value="Histidine kinase-like ATPase, C-terminal domain"/>
    <property type="match status" value="1"/>
</dbReference>
<gene>
    <name evidence="11" type="ORF">JMN32_17850</name>
</gene>
<dbReference type="GO" id="GO:0000155">
    <property type="term" value="F:phosphorelay sensor kinase activity"/>
    <property type="evidence" value="ECO:0007669"/>
    <property type="project" value="InterPro"/>
</dbReference>
<dbReference type="AlphaFoldDB" id="A0A937KFH1"/>
<organism evidence="11 12">
    <name type="scientific">Fulvivirga marina</name>
    <dbReference type="NCBI Taxonomy" id="2494733"/>
    <lineage>
        <taxon>Bacteria</taxon>
        <taxon>Pseudomonadati</taxon>
        <taxon>Bacteroidota</taxon>
        <taxon>Cytophagia</taxon>
        <taxon>Cytophagales</taxon>
        <taxon>Fulvivirgaceae</taxon>
        <taxon>Fulvivirga</taxon>
    </lineage>
</organism>
<name>A0A937KFH1_9BACT</name>
<feature type="signal peptide" evidence="9">
    <location>
        <begin position="1"/>
        <end position="19"/>
    </location>
</feature>
<dbReference type="GO" id="GO:0009927">
    <property type="term" value="F:histidine phosphotransfer kinase activity"/>
    <property type="evidence" value="ECO:0007669"/>
    <property type="project" value="TreeGrafter"/>
</dbReference>
<dbReference type="Gene3D" id="1.10.287.130">
    <property type="match status" value="1"/>
</dbReference>
<keyword evidence="6" id="KW-0802">TPR repeat</keyword>
<feature type="repeat" description="TPR" evidence="6">
    <location>
        <begin position="161"/>
        <end position="194"/>
    </location>
</feature>
<evidence type="ECO:0000259" key="10">
    <source>
        <dbReference type="PROSITE" id="PS50109"/>
    </source>
</evidence>
<protein>
    <recommendedName>
        <fullName evidence="2">histidine kinase</fullName>
        <ecNumber evidence="2">2.7.13.3</ecNumber>
    </recommendedName>
</protein>
<dbReference type="SMART" id="SM00388">
    <property type="entry name" value="HisKA"/>
    <property type="match status" value="1"/>
</dbReference>
<dbReference type="InterPro" id="IPR003594">
    <property type="entry name" value="HATPase_dom"/>
</dbReference>
<dbReference type="SMART" id="SM00387">
    <property type="entry name" value="HATPase_c"/>
    <property type="match status" value="1"/>
</dbReference>
<dbReference type="PANTHER" id="PTHR43047">
    <property type="entry name" value="TWO-COMPONENT HISTIDINE PROTEIN KINASE"/>
    <property type="match status" value="1"/>
</dbReference>
<keyword evidence="8" id="KW-0472">Membrane</keyword>
<dbReference type="InterPro" id="IPR019734">
    <property type="entry name" value="TPR_rpt"/>
</dbReference>
<keyword evidence="4" id="KW-0808">Transferase</keyword>
<evidence type="ECO:0000256" key="3">
    <source>
        <dbReference type="ARBA" id="ARBA00022553"/>
    </source>
</evidence>
<dbReference type="PROSITE" id="PS50005">
    <property type="entry name" value="TPR"/>
    <property type="match status" value="2"/>
</dbReference>
<keyword evidence="12" id="KW-1185">Reference proteome</keyword>
<comment type="catalytic activity">
    <reaction evidence="1">
        <text>ATP + protein L-histidine = ADP + protein N-phospho-L-histidine.</text>
        <dbReference type="EC" id="2.7.13.3"/>
    </reaction>
</comment>
<dbReference type="Pfam" id="PF00512">
    <property type="entry name" value="HisKA"/>
    <property type="match status" value="1"/>
</dbReference>
<keyword evidence="9" id="KW-0732">Signal</keyword>
<dbReference type="CDD" id="cd00082">
    <property type="entry name" value="HisKA"/>
    <property type="match status" value="1"/>
</dbReference>
<feature type="domain" description="Histidine kinase" evidence="10">
    <location>
        <begin position="479"/>
        <end position="695"/>
    </location>
</feature>
<dbReference type="Pfam" id="PF13424">
    <property type="entry name" value="TPR_12"/>
    <property type="match status" value="1"/>
</dbReference>
<keyword evidence="5 11" id="KW-0418">Kinase</keyword>
<keyword evidence="7" id="KW-0175">Coiled coil</keyword>
<evidence type="ECO:0000256" key="9">
    <source>
        <dbReference type="SAM" id="SignalP"/>
    </source>
</evidence>
<feature type="repeat" description="TPR" evidence="6">
    <location>
        <begin position="281"/>
        <end position="314"/>
    </location>
</feature>
<keyword evidence="3" id="KW-0597">Phosphoprotein</keyword>
<feature type="coiled-coil region" evidence="7">
    <location>
        <begin position="356"/>
        <end position="387"/>
    </location>
</feature>
<evidence type="ECO:0000256" key="1">
    <source>
        <dbReference type="ARBA" id="ARBA00000085"/>
    </source>
</evidence>
<evidence type="ECO:0000256" key="5">
    <source>
        <dbReference type="ARBA" id="ARBA00022777"/>
    </source>
</evidence>
<dbReference type="InterPro" id="IPR004358">
    <property type="entry name" value="Sig_transdc_His_kin-like_C"/>
</dbReference>
<dbReference type="SUPFAM" id="SSF48452">
    <property type="entry name" value="TPR-like"/>
    <property type="match status" value="2"/>
</dbReference>
<dbReference type="InterPro" id="IPR036097">
    <property type="entry name" value="HisK_dim/P_sf"/>
</dbReference>
<sequence length="704" mass="80564">MKRLIIIIALSLSSIPSVVGQNISQIDSLYSALKRVKGVEQIDIYNALAWEYRKSHPDSTVYFSNKAIGLTKILKFEGKIAKSLNYIGVAYHYKGDQVKSFDYYNLAVEAAIRHNDSSQYAHSLNNLGRLFSTQGDFVKSYDYYFTALEIFERLNDKEGLSYCYKSLSELYQTQNNYKKALEMSQKALEIRLGTDNIPGQVSMLLEMAQIQEHNKNYEKAFDYYLQAKVKAESIDDFINIANINIGISHLYYIQHKFPEALIFAQKASNMAGNTGNLNLLSRIDTQLGKVYFIEENFDKARHYFSKVLETASRSRELMIQLDAYYYLAEICEQKGDVNCAYENFQRYAEVKQALNNAEMARAIERSEARLEIEKRDKENELLLANQARDQAVIDRQRTYNVTLVVIVVAIFALVINLWVTSRKRRRANEKLHQKNIHIARQQEEIREQNDMINAQNKVLHKHNQDLAELNNEKDTLMNIVAHDLKSPFNRIKGIGELLLLSGLTAEQRNYVKLLKSISQSGIDLIRDLLDVNAFEFDKRKPEISKVDIYSLLLDKVKGFYADAKSKQIELRLEGGESQIFINSDKVYLSRVLDNLISNAIKFSDPGNPVILSVGRTENYTFISVKDFGQGFTEEDKQNIYKKFTKLSAQPTAGESSNGLGLAIVKTLVDRLEAEIELKTEIDKGSEFIIKFPSKITVPLDKITL</sequence>
<dbReference type="PROSITE" id="PS50109">
    <property type="entry name" value="HIS_KIN"/>
    <property type="match status" value="1"/>
</dbReference>
<evidence type="ECO:0000313" key="11">
    <source>
        <dbReference type="EMBL" id="MBL6448188.1"/>
    </source>
</evidence>
<proteinExistence type="predicted"/>
<comment type="caution">
    <text evidence="11">The sequence shown here is derived from an EMBL/GenBank/DDBJ whole genome shotgun (WGS) entry which is preliminary data.</text>
</comment>
<reference evidence="11" key="1">
    <citation type="submission" date="2021-01" db="EMBL/GenBank/DDBJ databases">
        <title>Fulvivirga kasyanovii gen. nov., sp nov., a novel member of the phylum Bacteroidetes isolated from seawater in a mussel farm.</title>
        <authorList>
            <person name="Zhao L.-H."/>
            <person name="Wang Z.-J."/>
        </authorList>
    </citation>
    <scope>NUCLEOTIDE SEQUENCE</scope>
    <source>
        <strain evidence="11">29W222</strain>
    </source>
</reference>
<dbReference type="EC" id="2.7.13.3" evidence="2"/>
<dbReference type="EMBL" id="JAEUGD010000058">
    <property type="protein sequence ID" value="MBL6448188.1"/>
    <property type="molecule type" value="Genomic_DNA"/>
</dbReference>
<dbReference type="SUPFAM" id="SSF47384">
    <property type="entry name" value="Homodimeric domain of signal transducing histidine kinase"/>
    <property type="match status" value="1"/>
</dbReference>
<evidence type="ECO:0000256" key="7">
    <source>
        <dbReference type="SAM" id="Coils"/>
    </source>
</evidence>
<evidence type="ECO:0000256" key="6">
    <source>
        <dbReference type="PROSITE-ProRule" id="PRU00339"/>
    </source>
</evidence>
<dbReference type="CDD" id="cd00075">
    <property type="entry name" value="HATPase"/>
    <property type="match status" value="1"/>
</dbReference>
<dbReference type="InterPro" id="IPR036890">
    <property type="entry name" value="HATPase_C_sf"/>
</dbReference>
<feature type="transmembrane region" description="Helical" evidence="8">
    <location>
        <begin position="399"/>
        <end position="419"/>
    </location>
</feature>
<dbReference type="SUPFAM" id="SSF55874">
    <property type="entry name" value="ATPase domain of HSP90 chaperone/DNA topoisomerase II/histidine kinase"/>
    <property type="match status" value="1"/>
</dbReference>
<dbReference type="PANTHER" id="PTHR43047:SF72">
    <property type="entry name" value="OSMOSENSING HISTIDINE PROTEIN KINASE SLN1"/>
    <property type="match status" value="1"/>
</dbReference>
<keyword evidence="8" id="KW-0812">Transmembrane</keyword>
<dbReference type="Proteomes" id="UP000614216">
    <property type="component" value="Unassembled WGS sequence"/>
</dbReference>
<dbReference type="PRINTS" id="PR00344">
    <property type="entry name" value="BCTRLSENSOR"/>
</dbReference>
<dbReference type="SMART" id="SM00028">
    <property type="entry name" value="TPR"/>
    <property type="match status" value="7"/>
</dbReference>
<dbReference type="GO" id="GO:0005886">
    <property type="term" value="C:plasma membrane"/>
    <property type="evidence" value="ECO:0007669"/>
    <property type="project" value="TreeGrafter"/>
</dbReference>
<evidence type="ECO:0000256" key="2">
    <source>
        <dbReference type="ARBA" id="ARBA00012438"/>
    </source>
</evidence>
<accession>A0A937KFH1</accession>
<feature type="chain" id="PRO_5037059512" description="histidine kinase" evidence="9">
    <location>
        <begin position="20"/>
        <end position="704"/>
    </location>
</feature>
<feature type="coiled-coil region" evidence="7">
    <location>
        <begin position="424"/>
        <end position="479"/>
    </location>
</feature>